<sequence length="805" mass="92355">MTSSPFLTEEAKWIWVPDFDDTIDPGQFVLFRKSFTLEKKPDVETLLRVSADTRYRLFLNGKRISFGPCKSYPTRWYYETVDITPFLQVGRNVLSARVLRFSIINTAGTSMARTPLPGLILWCQIGEQRLHTNSSWKTIKDQETALVSSSKWDLRLGPPFLNLNEEVNVGHELYGWQEIDYDDTFWKNAEIKTMKRMMSPMLDARKLTPRTIPHLPEISRRFDNVVTCSNNSSLEDWKMLLQNDKPVELEAGTNSIVEIESSTLTTGFLEFSFEVKGSESDVPKIEILCAESYENDMDAGQPRTKADRTNFKTGKLYGPTDTYVCNSTQTKWYYEPFWWRTFRYIRISVTCPPSTSLTFNSITYRSTNYPLPITTTLNSTPLIDKLYSTSVNTLLNCMHETHEDCPYYEQNQFSMDTRSQLLFSYTISHSDLLARKTIHEFYASRRDDGLLETHFPNPGRSMNIPQFSLYWIFMVHDHLSHFSDIKFIKKYLGTIDEILDHFNNHMNEIGLVGQFEGEGTWPFVDWVKDWFTPANGFSSMGVPKAYYEKGAATINSLVYVMALNSAAVLSGAVGRNDTANEYRDRASVLIRAVNAHCFDSNKGLYLDGPSAFEQASQHVQIFAVLADVIKGDAAKDLMRKTIREREALRLVKASFAMSFYMFRAVEKAGIYEEVWEELLEPWKKMLDQNLTTWAESESMVRSDCHGWSASPMYEIVREIVGIKYSPIEDREGSLITTIKPRFDLVKRLEGKFVVSDGESIDVSWDDLGLIKLKSSKDMQIRLGLLGNTSEVKLTKGLEQSFQGRN</sequence>
<dbReference type="Pfam" id="PF08531">
    <property type="entry name" value="Bac_rhamnosid_N"/>
    <property type="match status" value="1"/>
</dbReference>
<dbReference type="GO" id="GO:0005975">
    <property type="term" value="P:carbohydrate metabolic process"/>
    <property type="evidence" value="ECO:0007669"/>
    <property type="project" value="InterPro"/>
</dbReference>
<dbReference type="InterPro" id="IPR012341">
    <property type="entry name" value="6hp_glycosidase-like_sf"/>
</dbReference>
<evidence type="ECO:0008006" key="5">
    <source>
        <dbReference type="Google" id="ProtNLM"/>
    </source>
</evidence>
<dbReference type="Proteomes" id="UP000326757">
    <property type="component" value="Unassembled WGS sequence"/>
</dbReference>
<evidence type="ECO:0000259" key="2">
    <source>
        <dbReference type="Pfam" id="PF17389"/>
    </source>
</evidence>
<evidence type="ECO:0000259" key="1">
    <source>
        <dbReference type="Pfam" id="PF08531"/>
    </source>
</evidence>
<dbReference type="AlphaFoldDB" id="A0A5N6KDU9"/>
<name>A0A5N6KDU9_MONLA</name>
<dbReference type="InterPro" id="IPR013737">
    <property type="entry name" value="Bac_rhamnosid_N"/>
</dbReference>
<comment type="caution">
    <text evidence="3">The sequence shown here is derived from an EMBL/GenBank/DDBJ whole genome shotgun (WGS) entry which is preliminary data.</text>
</comment>
<dbReference type="PANTHER" id="PTHR34987">
    <property type="entry name" value="C, PUTATIVE (AFU_ORTHOLOGUE AFUA_3G02880)-RELATED"/>
    <property type="match status" value="1"/>
</dbReference>
<dbReference type="OrthoDB" id="6503935at2759"/>
<dbReference type="Gene3D" id="2.60.120.260">
    <property type="entry name" value="Galactose-binding domain-like"/>
    <property type="match status" value="2"/>
</dbReference>
<dbReference type="InterPro" id="IPR008928">
    <property type="entry name" value="6-hairpin_glycosidase_sf"/>
</dbReference>
<feature type="domain" description="Alpha-L-rhamnosidase six-hairpin glycosidase" evidence="2">
    <location>
        <begin position="379"/>
        <end position="712"/>
    </location>
</feature>
<reference evidence="3 4" key="1">
    <citation type="submission" date="2019-06" db="EMBL/GenBank/DDBJ databases">
        <title>Genome Sequence of the Brown Rot Fungal Pathogen Monilinia laxa.</title>
        <authorList>
            <person name="De Miccolis Angelini R.M."/>
            <person name="Landi L."/>
            <person name="Abate D."/>
            <person name="Pollastro S."/>
            <person name="Romanazzi G."/>
            <person name="Faretra F."/>
        </authorList>
    </citation>
    <scope>NUCLEOTIDE SEQUENCE [LARGE SCALE GENOMIC DNA]</scope>
    <source>
        <strain evidence="3 4">Mlax316</strain>
    </source>
</reference>
<dbReference type="InterPro" id="IPR035396">
    <property type="entry name" value="Bac_rhamnosid6H"/>
</dbReference>
<dbReference type="Pfam" id="PF17389">
    <property type="entry name" value="Bac_rhamnosid6H"/>
    <property type="match status" value="1"/>
</dbReference>
<dbReference type="Gene3D" id="1.50.10.10">
    <property type="match status" value="1"/>
</dbReference>
<organism evidence="3 4">
    <name type="scientific">Monilinia laxa</name>
    <name type="common">Brown rot fungus</name>
    <name type="synonym">Sclerotinia laxa</name>
    <dbReference type="NCBI Taxonomy" id="61186"/>
    <lineage>
        <taxon>Eukaryota</taxon>
        <taxon>Fungi</taxon>
        <taxon>Dikarya</taxon>
        <taxon>Ascomycota</taxon>
        <taxon>Pezizomycotina</taxon>
        <taxon>Leotiomycetes</taxon>
        <taxon>Helotiales</taxon>
        <taxon>Sclerotiniaceae</taxon>
        <taxon>Monilinia</taxon>
    </lineage>
</organism>
<dbReference type="SUPFAM" id="SSF49785">
    <property type="entry name" value="Galactose-binding domain-like"/>
    <property type="match status" value="1"/>
</dbReference>
<dbReference type="InterPro" id="IPR008979">
    <property type="entry name" value="Galactose-bd-like_sf"/>
</dbReference>
<keyword evidence="4" id="KW-1185">Reference proteome</keyword>
<protein>
    <recommendedName>
        <fullName evidence="5">Alpha-L-rhamnosidase six-hairpin glycosidase domain-containing protein</fullName>
    </recommendedName>
</protein>
<dbReference type="GO" id="GO:0003824">
    <property type="term" value="F:catalytic activity"/>
    <property type="evidence" value="ECO:0007669"/>
    <property type="project" value="UniProtKB-ARBA"/>
</dbReference>
<dbReference type="PANTHER" id="PTHR34987:SF2">
    <property type="entry name" value="B, PUTATIVE (AFU_ORTHOLOGUE AFUA_7G05040)-RELATED"/>
    <property type="match status" value="1"/>
</dbReference>
<accession>A0A5N6KDU9</accession>
<feature type="domain" description="Bacterial alpha-L-rhamnosidase N-terminal" evidence="1">
    <location>
        <begin position="45"/>
        <end position="196"/>
    </location>
</feature>
<dbReference type="SUPFAM" id="SSF48208">
    <property type="entry name" value="Six-hairpin glycosidases"/>
    <property type="match status" value="1"/>
</dbReference>
<dbReference type="Gene3D" id="2.60.420.10">
    <property type="entry name" value="Maltose phosphorylase, domain 3"/>
    <property type="match status" value="1"/>
</dbReference>
<dbReference type="EMBL" id="VIGI01000004">
    <property type="protein sequence ID" value="KAB8301565.1"/>
    <property type="molecule type" value="Genomic_DNA"/>
</dbReference>
<gene>
    <name evidence="3" type="ORF">EYC80_003409</name>
</gene>
<evidence type="ECO:0000313" key="3">
    <source>
        <dbReference type="EMBL" id="KAB8301565.1"/>
    </source>
</evidence>
<proteinExistence type="predicted"/>
<evidence type="ECO:0000313" key="4">
    <source>
        <dbReference type="Proteomes" id="UP000326757"/>
    </source>
</evidence>